<comment type="caution">
    <text evidence="2">The sequence shown here is derived from an EMBL/GenBank/DDBJ whole genome shotgun (WGS) entry which is preliminary data.</text>
</comment>
<dbReference type="InterPro" id="IPR047794">
    <property type="entry name" value="C45_proenzyme-like"/>
</dbReference>
<keyword evidence="3" id="KW-1185">Reference proteome</keyword>
<dbReference type="PANTHER" id="PTHR34180">
    <property type="entry name" value="PEPTIDASE C45"/>
    <property type="match status" value="1"/>
</dbReference>
<dbReference type="InterPro" id="IPR005079">
    <property type="entry name" value="Peptidase_C45_hydrolase"/>
</dbReference>
<proteinExistence type="predicted"/>
<dbReference type="Gene3D" id="3.60.60.10">
    <property type="entry name" value="Penicillin V Acylase, Chain A"/>
    <property type="match status" value="1"/>
</dbReference>
<evidence type="ECO:0000313" key="3">
    <source>
        <dbReference type="Proteomes" id="UP001309705"/>
    </source>
</evidence>
<evidence type="ECO:0000313" key="2">
    <source>
        <dbReference type="EMBL" id="MEC5344580.1"/>
    </source>
</evidence>
<dbReference type="NCBIfam" id="NF040521">
    <property type="entry name" value="C45_proenzyme"/>
    <property type="match status" value="1"/>
</dbReference>
<accession>A0ABU6JUY3</accession>
<evidence type="ECO:0000259" key="1">
    <source>
        <dbReference type="Pfam" id="PF03417"/>
    </source>
</evidence>
<protein>
    <submittedName>
        <fullName evidence="2">C45 family peptidase</fullName>
    </submittedName>
</protein>
<feature type="domain" description="Peptidase C45 hydrolase" evidence="1">
    <location>
        <begin position="106"/>
        <end position="322"/>
    </location>
</feature>
<organism evidence="2 3">
    <name type="scientific">Brenneria populi</name>
    <dbReference type="NCBI Taxonomy" id="1505588"/>
    <lineage>
        <taxon>Bacteria</taxon>
        <taxon>Pseudomonadati</taxon>
        <taxon>Pseudomonadota</taxon>
        <taxon>Gammaproteobacteria</taxon>
        <taxon>Enterobacterales</taxon>
        <taxon>Pectobacteriaceae</taxon>
        <taxon>Brenneria</taxon>
    </lineage>
</organism>
<dbReference type="PANTHER" id="PTHR34180:SF1">
    <property type="entry name" value="BETA-ALANYL-DOPAMINE_CARCININE HYDROLASE"/>
    <property type="match status" value="1"/>
</dbReference>
<dbReference type="EMBL" id="JAYWTM010000024">
    <property type="protein sequence ID" value="MEC5344580.1"/>
    <property type="molecule type" value="Genomic_DNA"/>
</dbReference>
<dbReference type="RefSeq" id="WP_327619373.1">
    <property type="nucleotide sequence ID" value="NZ_JAYWTM010000024.1"/>
</dbReference>
<reference evidence="2 3" key="1">
    <citation type="journal article" date="2017" name="Int. J. Syst. Evol. Microbiol.">
        <title>Brenneria populi subsp. brevivirga subsp. nov. isolated from symptomatic bark of Populus x euramericana canker, and description of Brenneria populi subsp. populi subsp. nov.</title>
        <authorList>
            <person name="Zheng M.H."/>
            <person name="Piao C.G."/>
            <person name="Xue H."/>
            <person name="Guo M.W."/>
            <person name="Li Y."/>
        </authorList>
    </citation>
    <scope>NUCLEOTIDE SEQUENCE [LARGE SCALE GENOMIC DNA]</scope>
    <source>
        <strain evidence="2 3">D9-5</strain>
    </source>
</reference>
<dbReference type="InterPro" id="IPR047801">
    <property type="entry name" value="Peptidase_C45"/>
</dbReference>
<dbReference type="Pfam" id="PF03417">
    <property type="entry name" value="AAT"/>
    <property type="match status" value="1"/>
</dbReference>
<sequence length="342" mass="37661">MKSMTIAGDRYQVGYQLGVLGRRAYEEKVRATGLWQKIAALRQSPQALSMQAMTRDRFPECWQELAGLAAGLERSLDEVFAWNCRGDLLPSTSDGCSTVMGRTAKREPIVAHNEDGFPQLREDCAIVAIRPERGRAFTSFYYPGSICGHTFAVNERGLVMTINNIRAQTRPVGYPRQILARAALDADTLDDALAILTQEKRAGAFHHTLAQCGDPRLISLEATGSGFAIREVAGTHGHANHLIEPEINAQEQIITASSASRQQRLNAWLHQRADAPLESSEALAILSDRQNAALPIFRQDPADPDEENTLATATFVLSSQAVEWRVYTLDRHNAALSGAVRR</sequence>
<gene>
    <name evidence="2" type="ORF">VSX58_18455</name>
</gene>
<dbReference type="Proteomes" id="UP001309705">
    <property type="component" value="Unassembled WGS sequence"/>
</dbReference>
<name>A0ABU6JUY3_9GAMM</name>